<organism evidence="7 8">
    <name type="scientific">Ranatra chinensis</name>
    <dbReference type="NCBI Taxonomy" id="642074"/>
    <lineage>
        <taxon>Eukaryota</taxon>
        <taxon>Metazoa</taxon>
        <taxon>Ecdysozoa</taxon>
        <taxon>Arthropoda</taxon>
        <taxon>Hexapoda</taxon>
        <taxon>Insecta</taxon>
        <taxon>Pterygota</taxon>
        <taxon>Neoptera</taxon>
        <taxon>Paraneoptera</taxon>
        <taxon>Hemiptera</taxon>
        <taxon>Heteroptera</taxon>
        <taxon>Panheteroptera</taxon>
        <taxon>Nepomorpha</taxon>
        <taxon>Nepidae</taxon>
        <taxon>Ranatrinae</taxon>
        <taxon>Ranatra</taxon>
    </lineage>
</organism>
<dbReference type="InterPro" id="IPR013216">
    <property type="entry name" value="Methyltransf_11"/>
</dbReference>
<gene>
    <name evidence="7" type="ORF">AAG570_007944</name>
</gene>
<dbReference type="InterPro" id="IPR051422">
    <property type="entry name" value="AlkB_tRNA_MeTrf/Diox"/>
</dbReference>
<dbReference type="InterPro" id="IPR029063">
    <property type="entry name" value="SAM-dependent_MTases_sf"/>
</dbReference>
<dbReference type="GO" id="GO:0006400">
    <property type="term" value="P:tRNA modification"/>
    <property type="evidence" value="ECO:0007669"/>
    <property type="project" value="UniProtKB-ARBA"/>
</dbReference>
<dbReference type="SUPFAM" id="SSF51197">
    <property type="entry name" value="Clavaminate synthase-like"/>
    <property type="match status" value="1"/>
</dbReference>
<dbReference type="GO" id="GO:0008175">
    <property type="term" value="F:tRNA methyltransferase activity"/>
    <property type="evidence" value="ECO:0007669"/>
    <property type="project" value="UniProtKB-ARBA"/>
</dbReference>
<dbReference type="SUPFAM" id="SSF53335">
    <property type="entry name" value="S-adenosyl-L-methionine-dependent methyltransferases"/>
    <property type="match status" value="1"/>
</dbReference>
<keyword evidence="8" id="KW-1185">Reference proteome</keyword>
<dbReference type="AlphaFoldDB" id="A0ABD0Y8K2"/>
<feature type="non-terminal residue" evidence="7">
    <location>
        <position position="1"/>
    </location>
</feature>
<evidence type="ECO:0000313" key="7">
    <source>
        <dbReference type="EMBL" id="KAL1110413.1"/>
    </source>
</evidence>
<dbReference type="PANTHER" id="PTHR13069:SF21">
    <property type="entry name" value="ALKYLATED DNA REPAIR PROTEIN ALKB HOMOLOG 8"/>
    <property type="match status" value="1"/>
</dbReference>
<evidence type="ECO:0000256" key="2">
    <source>
        <dbReference type="ARBA" id="ARBA00022603"/>
    </source>
</evidence>
<dbReference type="Pfam" id="PF13532">
    <property type="entry name" value="2OG-FeII_Oxy_2"/>
    <property type="match status" value="1"/>
</dbReference>
<dbReference type="PROSITE" id="PS51471">
    <property type="entry name" value="FE2OG_OXY"/>
    <property type="match status" value="1"/>
</dbReference>
<dbReference type="GO" id="GO:0032259">
    <property type="term" value="P:methylation"/>
    <property type="evidence" value="ECO:0007669"/>
    <property type="project" value="UniProtKB-KW"/>
</dbReference>
<dbReference type="InterPro" id="IPR037151">
    <property type="entry name" value="AlkB-like_sf"/>
</dbReference>
<evidence type="ECO:0000313" key="8">
    <source>
        <dbReference type="Proteomes" id="UP001558652"/>
    </source>
</evidence>
<dbReference type="InterPro" id="IPR027450">
    <property type="entry name" value="AlkB-like"/>
</dbReference>
<dbReference type="Pfam" id="PF08241">
    <property type="entry name" value="Methyltransf_11"/>
    <property type="match status" value="1"/>
</dbReference>
<keyword evidence="4" id="KW-0862">Zinc</keyword>
<reference evidence="7 8" key="1">
    <citation type="submission" date="2024-07" db="EMBL/GenBank/DDBJ databases">
        <title>Chromosome-level genome assembly of the water stick insect Ranatra chinensis (Heteroptera: Nepidae).</title>
        <authorList>
            <person name="Liu X."/>
        </authorList>
    </citation>
    <scope>NUCLEOTIDE SEQUENCE [LARGE SCALE GENOMIC DNA]</scope>
    <source>
        <strain evidence="7">Cailab_2021Rc</strain>
        <tissue evidence="7">Muscle</tissue>
    </source>
</reference>
<name>A0ABD0Y8K2_9HEMI</name>
<evidence type="ECO:0000256" key="1">
    <source>
        <dbReference type="ARBA" id="ARBA00001954"/>
    </source>
</evidence>
<keyword evidence="5" id="KW-0694">RNA-binding</keyword>
<comment type="caution">
    <text evidence="7">The sequence shown here is derived from an EMBL/GenBank/DDBJ whole genome shotgun (WGS) entry which is preliminary data.</text>
</comment>
<evidence type="ECO:0000256" key="5">
    <source>
        <dbReference type="ARBA" id="ARBA00022884"/>
    </source>
</evidence>
<dbReference type="CDD" id="cd02440">
    <property type="entry name" value="AdoMet_MTases"/>
    <property type="match status" value="1"/>
</dbReference>
<evidence type="ECO:0000256" key="3">
    <source>
        <dbReference type="ARBA" id="ARBA00022679"/>
    </source>
</evidence>
<dbReference type="Gene3D" id="3.40.50.150">
    <property type="entry name" value="Vaccinia Virus protein VP39"/>
    <property type="match status" value="1"/>
</dbReference>
<dbReference type="Proteomes" id="UP001558652">
    <property type="component" value="Unassembled WGS sequence"/>
</dbReference>
<sequence length="438" mass="50294">TIKHRQVKHYGFEFKYNSNSVQKDNPLPHGLPKECDFLWERLSEKGYIPSQKPNQLTVNNYLPGQGIPPHIDTHSSFSDPILSLSLGSDVNMDFKKKGEKHISVLLPRKSLLIMSGESRYVMYMSIEIYAWTHGITPKKIDIVMKNGGLTVQERGTRTSFTFRYVQEGECNCKYPEFCDSQKKLDLKIPEDLAAQLEDVHVHNVYEHISEHFSHTRHTPWPKVLDFVESFPPGSILIDVGCGNGKYFGFNTSIFEVLATSIFDNKSSKLAFTSRSRGFEIIRNNCLSLPFVTGIADGLISIAVIHHLATRNRRLQVIKEIVRILRVGGRALIYVWAKNQTNISSVFERTPVTLEKLIKKDDKLLLPIHTNRTAFQFQDLLVPWILNKKNIDGDSATYLRYYHVFEENELTDLCNEIPNINIVSQYYDQGNWCVILEKN</sequence>
<dbReference type="EMBL" id="JBFDAA010000022">
    <property type="protein sequence ID" value="KAL1110413.1"/>
    <property type="molecule type" value="Genomic_DNA"/>
</dbReference>
<dbReference type="Gene3D" id="2.60.120.590">
    <property type="entry name" value="Alpha-ketoglutarate-dependent dioxygenase AlkB-like"/>
    <property type="match status" value="1"/>
</dbReference>
<dbReference type="GO" id="GO:0003723">
    <property type="term" value="F:RNA binding"/>
    <property type="evidence" value="ECO:0007669"/>
    <property type="project" value="UniProtKB-KW"/>
</dbReference>
<dbReference type="InterPro" id="IPR005123">
    <property type="entry name" value="Oxoglu/Fe-dep_dioxygenase_dom"/>
</dbReference>
<keyword evidence="2" id="KW-0489">Methyltransferase</keyword>
<proteinExistence type="predicted"/>
<comment type="cofactor">
    <cofactor evidence="1">
        <name>Fe(2+)</name>
        <dbReference type="ChEBI" id="CHEBI:29033"/>
    </cofactor>
</comment>
<feature type="domain" description="Fe2OG dioxygenase" evidence="6">
    <location>
        <begin position="52"/>
        <end position="166"/>
    </location>
</feature>
<keyword evidence="3" id="KW-0808">Transferase</keyword>
<dbReference type="PANTHER" id="PTHR13069">
    <property type="entry name" value="ALKYLATED DNA REPAIR PROTEIN ALKB HOMOLOG 8"/>
    <property type="match status" value="1"/>
</dbReference>
<accession>A0ABD0Y8K2</accession>
<protein>
    <recommendedName>
        <fullName evidence="6">Fe2OG dioxygenase domain-containing protein</fullName>
    </recommendedName>
</protein>
<evidence type="ECO:0000256" key="4">
    <source>
        <dbReference type="ARBA" id="ARBA00022833"/>
    </source>
</evidence>
<evidence type="ECO:0000259" key="6">
    <source>
        <dbReference type="PROSITE" id="PS51471"/>
    </source>
</evidence>